<reference evidence="2" key="1">
    <citation type="journal article" date="2008" name="Nat. Genet.">
        <title>The Pristionchus pacificus genome provides a unique perspective on nematode lifestyle and parasitism.</title>
        <authorList>
            <person name="Dieterich C."/>
            <person name="Clifton S.W."/>
            <person name="Schuster L.N."/>
            <person name="Chinwalla A."/>
            <person name="Delehaunty K."/>
            <person name="Dinkelacker I."/>
            <person name="Fulton L."/>
            <person name="Fulton R."/>
            <person name="Godfrey J."/>
            <person name="Minx P."/>
            <person name="Mitreva M."/>
            <person name="Roeseler W."/>
            <person name="Tian H."/>
            <person name="Witte H."/>
            <person name="Yang S.P."/>
            <person name="Wilson R.K."/>
            <person name="Sommer R.J."/>
        </authorList>
    </citation>
    <scope>NUCLEOTIDE SEQUENCE [LARGE SCALE GENOMIC DNA]</scope>
    <source>
        <strain evidence="2">PS312</strain>
    </source>
</reference>
<proteinExistence type="predicted"/>
<protein>
    <submittedName>
        <fullName evidence="1">Uncharacterized protein</fullName>
    </submittedName>
</protein>
<keyword evidence="2" id="KW-1185">Reference proteome</keyword>
<dbReference type="AlphaFoldDB" id="A0A2A6BWT5"/>
<name>A0A2A6BWT5_PRIPA</name>
<accession>A0A8R1U2I0</accession>
<evidence type="ECO:0000313" key="2">
    <source>
        <dbReference type="Proteomes" id="UP000005239"/>
    </source>
</evidence>
<accession>A0A2A6BWT5</accession>
<organism evidence="1 2">
    <name type="scientific">Pristionchus pacificus</name>
    <name type="common">Parasitic nematode worm</name>
    <dbReference type="NCBI Taxonomy" id="54126"/>
    <lineage>
        <taxon>Eukaryota</taxon>
        <taxon>Metazoa</taxon>
        <taxon>Ecdysozoa</taxon>
        <taxon>Nematoda</taxon>
        <taxon>Chromadorea</taxon>
        <taxon>Rhabditida</taxon>
        <taxon>Rhabditina</taxon>
        <taxon>Diplogasteromorpha</taxon>
        <taxon>Diplogasteroidea</taxon>
        <taxon>Neodiplogasteridae</taxon>
        <taxon>Pristionchus</taxon>
    </lineage>
</organism>
<gene>
    <name evidence="1" type="primary">WBGene00091036</name>
</gene>
<evidence type="ECO:0000313" key="1">
    <source>
        <dbReference type="EnsemblMetazoa" id="PPA01482.1"/>
    </source>
</evidence>
<reference evidence="1" key="2">
    <citation type="submission" date="2022-06" db="UniProtKB">
        <authorList>
            <consortium name="EnsemblMetazoa"/>
        </authorList>
    </citation>
    <scope>IDENTIFICATION</scope>
    <source>
        <strain evidence="1">PS312</strain>
    </source>
</reference>
<dbReference type="Proteomes" id="UP000005239">
    <property type="component" value="Unassembled WGS sequence"/>
</dbReference>
<dbReference type="EnsemblMetazoa" id="PPA01482.1">
    <property type="protein sequence ID" value="PPA01482.1"/>
    <property type="gene ID" value="WBGene00091036"/>
</dbReference>
<sequence length="88" mass="9809">MVFSFVDSSFYPIRGEPMVLFIDDLPHKRSKITVDGTLEIGANPRPIDRQIEITVEKAIDQPKEGDIPAPNDDQPILDAVGPDMECDQ</sequence>